<reference evidence="1" key="1">
    <citation type="journal article" date="2020" name="Stud. Mycol.">
        <title>101 Dothideomycetes genomes: a test case for predicting lifestyles and emergence of pathogens.</title>
        <authorList>
            <person name="Haridas S."/>
            <person name="Albert R."/>
            <person name="Binder M."/>
            <person name="Bloem J."/>
            <person name="Labutti K."/>
            <person name="Salamov A."/>
            <person name="Andreopoulos B."/>
            <person name="Baker S."/>
            <person name="Barry K."/>
            <person name="Bills G."/>
            <person name="Bluhm B."/>
            <person name="Cannon C."/>
            <person name="Castanera R."/>
            <person name="Culley D."/>
            <person name="Daum C."/>
            <person name="Ezra D."/>
            <person name="Gonzalez J."/>
            <person name="Henrissat B."/>
            <person name="Kuo A."/>
            <person name="Liang C."/>
            <person name="Lipzen A."/>
            <person name="Lutzoni F."/>
            <person name="Magnuson J."/>
            <person name="Mondo S."/>
            <person name="Nolan M."/>
            <person name="Ohm R."/>
            <person name="Pangilinan J."/>
            <person name="Park H.-J."/>
            <person name="Ramirez L."/>
            <person name="Alfaro M."/>
            <person name="Sun H."/>
            <person name="Tritt A."/>
            <person name="Yoshinaga Y."/>
            <person name="Zwiers L.-H."/>
            <person name="Turgeon B."/>
            <person name="Goodwin S."/>
            <person name="Spatafora J."/>
            <person name="Crous P."/>
            <person name="Grigoriev I."/>
        </authorList>
    </citation>
    <scope>NUCLEOTIDE SEQUENCE</scope>
    <source>
        <strain evidence="1">CBS 525.71</strain>
    </source>
</reference>
<gene>
    <name evidence="1" type="ORF">BU25DRAFT_103800</name>
</gene>
<protein>
    <submittedName>
        <fullName evidence="1">Uncharacterized protein</fullName>
    </submittedName>
</protein>
<evidence type="ECO:0000313" key="1">
    <source>
        <dbReference type="EMBL" id="KAF2626230.1"/>
    </source>
</evidence>
<dbReference type="Proteomes" id="UP000799754">
    <property type="component" value="Unassembled WGS sequence"/>
</dbReference>
<proteinExistence type="predicted"/>
<accession>A0ACB6RXT7</accession>
<evidence type="ECO:0000313" key="2">
    <source>
        <dbReference type="Proteomes" id="UP000799754"/>
    </source>
</evidence>
<comment type="caution">
    <text evidence="1">The sequence shown here is derived from an EMBL/GenBank/DDBJ whole genome shotgun (WGS) entry which is preliminary data.</text>
</comment>
<dbReference type="EMBL" id="MU006722">
    <property type="protein sequence ID" value="KAF2626230.1"/>
    <property type="molecule type" value="Genomic_DNA"/>
</dbReference>
<keyword evidence="2" id="KW-1185">Reference proteome</keyword>
<name>A0ACB6RXT7_9PLEO</name>
<organism evidence="1 2">
    <name type="scientific">Macroventuria anomochaeta</name>
    <dbReference type="NCBI Taxonomy" id="301207"/>
    <lineage>
        <taxon>Eukaryota</taxon>
        <taxon>Fungi</taxon>
        <taxon>Dikarya</taxon>
        <taxon>Ascomycota</taxon>
        <taxon>Pezizomycotina</taxon>
        <taxon>Dothideomycetes</taxon>
        <taxon>Pleosporomycetidae</taxon>
        <taxon>Pleosporales</taxon>
        <taxon>Pleosporineae</taxon>
        <taxon>Didymellaceae</taxon>
        <taxon>Macroventuria</taxon>
    </lineage>
</organism>
<sequence length="118" mass="13304">MYLVLPPRPFRRFALLTTSRLTLTASRHQGLRQVPDNGENPVILDSDMCPYMLIPHGPNPSKPLKRCPGMRTLGDDGGEVDWEMKRLTFAHIRQCWRAATAWINEASVFKEGEEAGVA</sequence>